<proteinExistence type="predicted"/>
<dbReference type="AlphaFoldDB" id="A0AAN9NIB6"/>
<keyword evidence="2" id="KW-1185">Reference proteome</keyword>
<dbReference type="EMBL" id="JAYMYR010000003">
    <property type="protein sequence ID" value="KAK7373030.1"/>
    <property type="molecule type" value="Genomic_DNA"/>
</dbReference>
<dbReference type="Proteomes" id="UP001374584">
    <property type="component" value="Unassembled WGS sequence"/>
</dbReference>
<accession>A0AAN9NIB6</accession>
<sequence length="86" mass="9478">MENALSPHLLGKVGWRTSFSCFVLLLGICNVLDVSTPSDLPAKIYARFSNLFIEIAPIVLCKSKTYCDKMTVEVVCLPGDDNVNQN</sequence>
<comment type="caution">
    <text evidence="1">The sequence shown here is derived from an EMBL/GenBank/DDBJ whole genome shotgun (WGS) entry which is preliminary data.</text>
</comment>
<protein>
    <submittedName>
        <fullName evidence="1">Uncharacterized protein</fullName>
    </submittedName>
</protein>
<evidence type="ECO:0000313" key="1">
    <source>
        <dbReference type="EMBL" id="KAK7373030.1"/>
    </source>
</evidence>
<gene>
    <name evidence="1" type="ORF">VNO80_06425</name>
</gene>
<evidence type="ECO:0000313" key="2">
    <source>
        <dbReference type="Proteomes" id="UP001374584"/>
    </source>
</evidence>
<reference evidence="1 2" key="1">
    <citation type="submission" date="2024-01" db="EMBL/GenBank/DDBJ databases">
        <title>The genomes of 5 underutilized Papilionoideae crops provide insights into root nodulation and disease resistanc.</title>
        <authorList>
            <person name="Jiang F."/>
        </authorList>
    </citation>
    <scope>NUCLEOTIDE SEQUENCE [LARGE SCALE GENOMIC DNA]</scope>
    <source>
        <strain evidence="1">JINMINGXINNONG_FW02</strain>
        <tissue evidence="1">Leaves</tissue>
    </source>
</reference>
<name>A0AAN9NIB6_PHACN</name>
<organism evidence="1 2">
    <name type="scientific">Phaseolus coccineus</name>
    <name type="common">Scarlet runner bean</name>
    <name type="synonym">Phaseolus multiflorus</name>
    <dbReference type="NCBI Taxonomy" id="3886"/>
    <lineage>
        <taxon>Eukaryota</taxon>
        <taxon>Viridiplantae</taxon>
        <taxon>Streptophyta</taxon>
        <taxon>Embryophyta</taxon>
        <taxon>Tracheophyta</taxon>
        <taxon>Spermatophyta</taxon>
        <taxon>Magnoliopsida</taxon>
        <taxon>eudicotyledons</taxon>
        <taxon>Gunneridae</taxon>
        <taxon>Pentapetalae</taxon>
        <taxon>rosids</taxon>
        <taxon>fabids</taxon>
        <taxon>Fabales</taxon>
        <taxon>Fabaceae</taxon>
        <taxon>Papilionoideae</taxon>
        <taxon>50 kb inversion clade</taxon>
        <taxon>NPAAA clade</taxon>
        <taxon>indigoferoid/millettioid clade</taxon>
        <taxon>Phaseoleae</taxon>
        <taxon>Phaseolus</taxon>
    </lineage>
</organism>